<reference evidence="1" key="1">
    <citation type="submission" date="2020-10" db="EMBL/GenBank/DDBJ databases">
        <authorList>
            <person name="Lu T."/>
            <person name="Wang Q."/>
            <person name="Han X."/>
        </authorList>
    </citation>
    <scope>NUCLEOTIDE SEQUENCE</scope>
    <source>
        <strain evidence="1">WQ 366</strain>
    </source>
</reference>
<dbReference type="InterPro" id="IPR032299">
    <property type="entry name" value="DUF4843"/>
</dbReference>
<dbReference type="PROSITE" id="PS51257">
    <property type="entry name" value="PROKAR_LIPOPROTEIN"/>
    <property type="match status" value="1"/>
</dbReference>
<dbReference type="Pfam" id="PF16132">
    <property type="entry name" value="DUF4843"/>
    <property type="match status" value="1"/>
</dbReference>
<name>A0ABS7ZBM4_9SPHI</name>
<accession>A0ABS7ZBM4</accession>
<protein>
    <submittedName>
        <fullName evidence="1">DUF4843 domain-containing protein</fullName>
    </submittedName>
</protein>
<organism evidence="1 2">
    <name type="scientific">Sphingobacterium bovistauri</name>
    <dbReference type="NCBI Taxonomy" id="2781959"/>
    <lineage>
        <taxon>Bacteria</taxon>
        <taxon>Pseudomonadati</taxon>
        <taxon>Bacteroidota</taxon>
        <taxon>Sphingobacteriia</taxon>
        <taxon>Sphingobacteriales</taxon>
        <taxon>Sphingobacteriaceae</taxon>
        <taxon>Sphingobacterium</taxon>
    </lineage>
</organism>
<evidence type="ECO:0000313" key="1">
    <source>
        <dbReference type="EMBL" id="MCA5006324.1"/>
    </source>
</evidence>
<comment type="caution">
    <text evidence="1">The sequence shown here is derived from an EMBL/GenBank/DDBJ whole genome shotgun (WGS) entry which is preliminary data.</text>
</comment>
<keyword evidence="2" id="KW-1185">Reference proteome</keyword>
<dbReference type="Proteomes" id="UP001165302">
    <property type="component" value="Unassembled WGS sequence"/>
</dbReference>
<dbReference type="RefSeq" id="WP_225554683.1">
    <property type="nucleotide sequence ID" value="NZ_JADEYP010000031.1"/>
</dbReference>
<proteinExistence type="predicted"/>
<gene>
    <name evidence="1" type="ORF">IPZ78_14315</name>
</gene>
<sequence>MKTNLKLAYTVWSIILTAIILTACQKDELTTFDHDSGIYFDLLGDDRDSIIYTFAYNMNKASDTVHIPVSISGIRESKDKSYSVYVEADSSTASEGIHYQKLSENYIVSSGNGKTTLPVIIHNTPDLEEKSVSLIIKLKETNDFHIENPRIIRTRVVFSARLEQPIWWSMWLGEYSRTKHQLFMIATEQTTLTMDGLDAPKNLFFADMLRIMSNNPFQWVDRNPLKGYEIKTDDNGATYKFFHKENPNRTILLRKNAGSGLYHFIDELGREVR</sequence>
<evidence type="ECO:0000313" key="2">
    <source>
        <dbReference type="Proteomes" id="UP001165302"/>
    </source>
</evidence>
<dbReference type="EMBL" id="JADEYP010000031">
    <property type="protein sequence ID" value="MCA5006324.1"/>
    <property type="molecule type" value="Genomic_DNA"/>
</dbReference>